<organism evidence="9 10">
    <name type="scientific">Flavobacterium tibetense</name>
    <dbReference type="NCBI Taxonomy" id="2233533"/>
    <lineage>
        <taxon>Bacteria</taxon>
        <taxon>Pseudomonadati</taxon>
        <taxon>Bacteroidota</taxon>
        <taxon>Flavobacteriia</taxon>
        <taxon>Flavobacteriales</taxon>
        <taxon>Flavobacteriaceae</taxon>
        <taxon>Flavobacterium</taxon>
    </lineage>
</organism>
<comment type="similarity">
    <text evidence="1 8">Belongs to the SOS response-associated peptidase family.</text>
</comment>
<reference evidence="9 10" key="1">
    <citation type="submission" date="2018-06" db="EMBL/GenBank/DDBJ databases">
        <title>Flavobacterium tibetense sp. nov., isolated from a wetland YonghuCo on Tibetan Plateau.</title>
        <authorList>
            <person name="Xing P."/>
            <person name="Phurbu D."/>
            <person name="Lu H."/>
        </authorList>
    </citation>
    <scope>NUCLEOTIDE SEQUENCE [LARGE SCALE GENOMIC DNA]</scope>
    <source>
        <strain evidence="9 10">YH5</strain>
    </source>
</reference>
<keyword evidence="5" id="KW-0190">Covalent protein-DNA linkage</keyword>
<evidence type="ECO:0000313" key="9">
    <source>
        <dbReference type="EMBL" id="RBA27438.1"/>
    </source>
</evidence>
<dbReference type="OrthoDB" id="9782620at2"/>
<keyword evidence="4 8" id="KW-0378">Hydrolase</keyword>
<dbReference type="EMBL" id="QLST01000019">
    <property type="protein sequence ID" value="RBA27438.1"/>
    <property type="molecule type" value="Genomic_DNA"/>
</dbReference>
<evidence type="ECO:0000256" key="4">
    <source>
        <dbReference type="ARBA" id="ARBA00022801"/>
    </source>
</evidence>
<dbReference type="GO" id="GO:0003697">
    <property type="term" value="F:single-stranded DNA binding"/>
    <property type="evidence" value="ECO:0007669"/>
    <property type="project" value="InterPro"/>
</dbReference>
<dbReference type="GO" id="GO:0016829">
    <property type="term" value="F:lyase activity"/>
    <property type="evidence" value="ECO:0007669"/>
    <property type="project" value="UniProtKB-KW"/>
</dbReference>
<keyword evidence="7" id="KW-0456">Lyase</keyword>
<proteinExistence type="inferred from homology"/>
<dbReference type="Gene3D" id="3.90.1680.10">
    <property type="entry name" value="SOS response associated peptidase-like"/>
    <property type="match status" value="1"/>
</dbReference>
<evidence type="ECO:0000313" key="10">
    <source>
        <dbReference type="Proteomes" id="UP000253319"/>
    </source>
</evidence>
<protein>
    <recommendedName>
        <fullName evidence="8">Abasic site processing protein</fullName>
        <ecNumber evidence="8">3.4.-.-</ecNumber>
    </recommendedName>
</protein>
<keyword evidence="2 8" id="KW-0645">Protease</keyword>
<dbReference type="AlphaFoldDB" id="A0A365NYW4"/>
<dbReference type="EC" id="3.4.-.-" evidence="8"/>
<dbReference type="InterPro" id="IPR036590">
    <property type="entry name" value="SRAP-like"/>
</dbReference>
<evidence type="ECO:0000256" key="5">
    <source>
        <dbReference type="ARBA" id="ARBA00023124"/>
    </source>
</evidence>
<sequence length="214" mass="24865">MCFNSKQTKLALEVENRFKATIEKKELFKPSMDINGFDFGINPVIIDENPNIIKHYNWGLIPSWSKDEDIKKLTLNARIESIEQKPSFKNSINKRCLVIANGFYEWQWQDSKGKNKIKYEIGIGNEDLFAFAGIYSQWVNQTTGEIKDTYSIVTTQANQLMAEIHNTKKRMPIILKPEDESKWLQHEPINNFAYPYEINLIATKLDNTPQGLLF</sequence>
<dbReference type="InterPro" id="IPR003738">
    <property type="entry name" value="SRAP"/>
</dbReference>
<dbReference type="RefSeq" id="WP_113989887.1">
    <property type="nucleotide sequence ID" value="NZ_QLST01000019.1"/>
</dbReference>
<dbReference type="PANTHER" id="PTHR13604">
    <property type="entry name" value="DC12-RELATED"/>
    <property type="match status" value="1"/>
</dbReference>
<dbReference type="PANTHER" id="PTHR13604:SF0">
    <property type="entry name" value="ABASIC SITE PROCESSING PROTEIN HMCES"/>
    <property type="match status" value="1"/>
</dbReference>
<evidence type="ECO:0000256" key="7">
    <source>
        <dbReference type="ARBA" id="ARBA00023239"/>
    </source>
</evidence>
<evidence type="ECO:0000256" key="6">
    <source>
        <dbReference type="ARBA" id="ARBA00023125"/>
    </source>
</evidence>
<dbReference type="GO" id="GO:0006508">
    <property type="term" value="P:proteolysis"/>
    <property type="evidence" value="ECO:0007669"/>
    <property type="project" value="UniProtKB-KW"/>
</dbReference>
<evidence type="ECO:0000256" key="8">
    <source>
        <dbReference type="RuleBase" id="RU364100"/>
    </source>
</evidence>
<dbReference type="SUPFAM" id="SSF143081">
    <property type="entry name" value="BB1717-like"/>
    <property type="match status" value="1"/>
</dbReference>
<name>A0A365NYW4_9FLAO</name>
<accession>A0A365NYW4</accession>
<keyword evidence="6" id="KW-0238">DNA-binding</keyword>
<keyword evidence="3" id="KW-0227">DNA damage</keyword>
<evidence type="ECO:0000256" key="2">
    <source>
        <dbReference type="ARBA" id="ARBA00022670"/>
    </source>
</evidence>
<comment type="caution">
    <text evidence="9">The sequence shown here is derived from an EMBL/GenBank/DDBJ whole genome shotgun (WGS) entry which is preliminary data.</text>
</comment>
<dbReference type="Proteomes" id="UP000253319">
    <property type="component" value="Unassembled WGS sequence"/>
</dbReference>
<keyword evidence="10" id="KW-1185">Reference proteome</keyword>
<dbReference type="GO" id="GO:0106300">
    <property type="term" value="P:protein-DNA covalent cross-linking repair"/>
    <property type="evidence" value="ECO:0007669"/>
    <property type="project" value="InterPro"/>
</dbReference>
<dbReference type="Pfam" id="PF02586">
    <property type="entry name" value="SRAP"/>
    <property type="match status" value="1"/>
</dbReference>
<evidence type="ECO:0000256" key="3">
    <source>
        <dbReference type="ARBA" id="ARBA00022763"/>
    </source>
</evidence>
<evidence type="ECO:0000256" key="1">
    <source>
        <dbReference type="ARBA" id="ARBA00008136"/>
    </source>
</evidence>
<gene>
    <name evidence="9" type="ORF">DPN68_11995</name>
</gene>
<dbReference type="GO" id="GO:0008233">
    <property type="term" value="F:peptidase activity"/>
    <property type="evidence" value="ECO:0007669"/>
    <property type="project" value="UniProtKB-KW"/>
</dbReference>